<evidence type="ECO:0000259" key="2">
    <source>
        <dbReference type="PROSITE" id="PS50035"/>
    </source>
</evidence>
<organism evidence="3 4">
    <name type="scientific">Madurella fahalii</name>
    <dbReference type="NCBI Taxonomy" id="1157608"/>
    <lineage>
        <taxon>Eukaryota</taxon>
        <taxon>Fungi</taxon>
        <taxon>Dikarya</taxon>
        <taxon>Ascomycota</taxon>
        <taxon>Pezizomycotina</taxon>
        <taxon>Sordariomycetes</taxon>
        <taxon>Sordariomycetidae</taxon>
        <taxon>Sordariales</taxon>
        <taxon>Sordariales incertae sedis</taxon>
        <taxon>Madurella</taxon>
    </lineage>
</organism>
<dbReference type="PANTHER" id="PTHR21248:SF22">
    <property type="entry name" value="PHOSPHOLIPASE D"/>
    <property type="match status" value="1"/>
</dbReference>
<dbReference type="InterPro" id="IPR025202">
    <property type="entry name" value="PLD-like_dom"/>
</dbReference>
<feature type="compositionally biased region" description="Basic and acidic residues" evidence="1">
    <location>
        <begin position="60"/>
        <end position="69"/>
    </location>
</feature>
<dbReference type="EMBL" id="BAAFSV010000005">
    <property type="protein sequence ID" value="GAB1319418.1"/>
    <property type="molecule type" value="Genomic_DNA"/>
</dbReference>
<dbReference type="GeneID" id="98180370"/>
<sequence>MTRRRQSENKISDRLIGLCTSDESVSSLVSRDPSLAPGDAWEKLYSQRALKATRAAGKGAGKDTERTRPESIPQDELEKAARCGKWGPTNPSELFLRIYHDALCTLEGDPLRAMVSPSLMGSYGTVPLTIISVMPDIVRHMSNVIARAEREVFLATNYWQNSTASKYITNAIRELDRRAGARDAKVVLKILYDRGSPRQLFEPHYLVSEKEFTSKHVNLPHPSEIPNIDMQVMNFHTPLMGTFHAKYMVVDRKIALLQSNNIQDNDNLEMLVHLEGPIVDSLYDMALISWHKKLDPPLPSYDCPATQGWCRASPDGTAHLGGAIAEYSLPGKKEGQRDKTIHELGDADPSVLPQTRDTGRANAFPGPPIPQSAIHDPVTKKQNGAADGESKDNLRNGEHTLSELRVRDSPPQHARLPEHTADDPHYDDDIAGEVSRIQSSLSPKPGETHMEAVTHRLNHTINEGFPGDNNAPQCPPGEPMTPYIPHQTHTPYPMALVNRAPYGPPTHRSLRTPQNAAWLSAVRNAQKSVLILSPTLNAGPLIPAIREACERGVDVTCYICLSYNDAGELLPRQGGHNESVAASLHGSLSAAGRARLHYKWYVGKDQTVPLAQSRRLRSSHVKLMVVDGRVAVQGNGNQDTQSWFHSQEVNLLVESEALCAEWVRALERNQNTGLFGAVDAEDGVWRDAEGREAEGAVGVDAGLFGWARGVKGAIQRLRGTGGF</sequence>
<dbReference type="RefSeq" id="XP_070921148.1">
    <property type="nucleotide sequence ID" value="XM_071065047.1"/>
</dbReference>
<gene>
    <name evidence="3" type="ORF">MFIFM68171_09628</name>
</gene>
<dbReference type="CDD" id="cd00138">
    <property type="entry name" value="PLDc_SF"/>
    <property type="match status" value="2"/>
</dbReference>
<evidence type="ECO:0000313" key="3">
    <source>
        <dbReference type="EMBL" id="GAB1319418.1"/>
    </source>
</evidence>
<feature type="compositionally biased region" description="Basic and acidic residues" evidence="1">
    <location>
        <begin position="388"/>
        <end position="428"/>
    </location>
</feature>
<keyword evidence="4" id="KW-1185">Reference proteome</keyword>
<reference evidence="3 4" key="1">
    <citation type="submission" date="2024-09" db="EMBL/GenBank/DDBJ databases">
        <title>Itraconazole resistance in Madurella fahalii resulting from another homologue of gene encoding cytochrome P450 14-alpha sterol demethylase (CYP51).</title>
        <authorList>
            <person name="Yoshioka I."/>
            <person name="Fahal A.H."/>
            <person name="Kaneko S."/>
            <person name="Yaguchi T."/>
        </authorList>
    </citation>
    <scope>NUCLEOTIDE SEQUENCE [LARGE SCALE GENOMIC DNA]</scope>
    <source>
        <strain evidence="3 4">IFM 68171</strain>
    </source>
</reference>
<dbReference type="Proteomes" id="UP001628179">
    <property type="component" value="Unassembled WGS sequence"/>
</dbReference>
<accession>A0ABQ0GNV3</accession>
<dbReference type="Gene3D" id="3.30.870.10">
    <property type="entry name" value="Endonuclease Chain A"/>
    <property type="match status" value="2"/>
</dbReference>
<feature type="domain" description="PLD phosphodiesterase" evidence="2">
    <location>
        <begin position="615"/>
        <end position="642"/>
    </location>
</feature>
<dbReference type="PROSITE" id="PS50035">
    <property type="entry name" value="PLD"/>
    <property type="match status" value="2"/>
</dbReference>
<feature type="domain" description="PLD phosphodiesterase" evidence="2">
    <location>
        <begin position="239"/>
        <end position="266"/>
    </location>
</feature>
<dbReference type="SUPFAM" id="SSF56024">
    <property type="entry name" value="Phospholipase D/nuclease"/>
    <property type="match status" value="2"/>
</dbReference>
<proteinExistence type="predicted"/>
<dbReference type="Pfam" id="PF13091">
    <property type="entry name" value="PLDc_2"/>
    <property type="match status" value="1"/>
</dbReference>
<evidence type="ECO:0000256" key="1">
    <source>
        <dbReference type="SAM" id="MobiDB-lite"/>
    </source>
</evidence>
<dbReference type="InterPro" id="IPR001736">
    <property type="entry name" value="PLipase_D/transphosphatidylase"/>
</dbReference>
<protein>
    <recommendedName>
        <fullName evidence="2">PLD phosphodiesterase domain-containing protein</fullName>
    </recommendedName>
</protein>
<evidence type="ECO:0000313" key="4">
    <source>
        <dbReference type="Proteomes" id="UP001628179"/>
    </source>
</evidence>
<feature type="region of interest" description="Disordered" evidence="1">
    <location>
        <begin position="344"/>
        <end position="429"/>
    </location>
</feature>
<dbReference type="PANTHER" id="PTHR21248">
    <property type="entry name" value="CARDIOLIPIN SYNTHASE"/>
    <property type="match status" value="1"/>
</dbReference>
<comment type="caution">
    <text evidence="3">The sequence shown here is derived from an EMBL/GenBank/DDBJ whole genome shotgun (WGS) entry which is preliminary data.</text>
</comment>
<feature type="region of interest" description="Disordered" evidence="1">
    <location>
        <begin position="52"/>
        <end position="76"/>
    </location>
</feature>
<name>A0ABQ0GNV3_9PEZI</name>